<evidence type="ECO:0000313" key="1">
    <source>
        <dbReference type="EMBL" id="MBT1697758.1"/>
    </source>
</evidence>
<sequence>MAASQAYAQDADSLLTNASSFSAADSLSIFSLIDSLLSLEDASGSQLALRMAYNSNVLSAGRTLGIENFGLAPGVSYYHRSGFYGDLSGYWSKDFEPAYYLTVASLGYMRDLSKHFSVMAGYDRYFYNIATNENSYIPYKNTLSVSPIVELKPLSLSANYSFYFGDQRAHRIMPCLTLTFQKRKFRSIDRIAFMPSVFALMGDEVITKMEFVPPKTLREAADNIRKYGTRFSVAQVRNHVFGMMNYAFSTPLSISHKQWMLTFTWSYSIPKALPGETLTLSESTYLSGSLTYIIDLRRHKNPL</sequence>
<accession>A0AAP2DJZ4</accession>
<organism evidence="1 2">
    <name type="scientific">Chryseosolibacter histidini</name>
    <dbReference type="NCBI Taxonomy" id="2782349"/>
    <lineage>
        <taxon>Bacteria</taxon>
        <taxon>Pseudomonadati</taxon>
        <taxon>Bacteroidota</taxon>
        <taxon>Cytophagia</taxon>
        <taxon>Cytophagales</taxon>
        <taxon>Chryseotaleaceae</taxon>
        <taxon>Chryseosolibacter</taxon>
    </lineage>
</organism>
<dbReference type="EMBL" id="JAHESF010000011">
    <property type="protein sequence ID" value="MBT1697758.1"/>
    <property type="molecule type" value="Genomic_DNA"/>
</dbReference>
<evidence type="ECO:0000313" key="2">
    <source>
        <dbReference type="Proteomes" id="UP001319200"/>
    </source>
</evidence>
<gene>
    <name evidence="1" type="ORF">KK083_12775</name>
</gene>
<reference evidence="1 2" key="1">
    <citation type="submission" date="2021-05" db="EMBL/GenBank/DDBJ databases">
        <title>A Polyphasic approach of four new species of the genus Ohtaekwangia: Ohtaekwangia histidinii sp. nov., Ohtaekwangia cretensis sp. nov., Ohtaekwangia indiensis sp. nov., Ohtaekwangia reichenbachii sp. nov. from diverse environment.</title>
        <authorList>
            <person name="Octaviana S."/>
        </authorList>
    </citation>
    <scope>NUCLEOTIDE SEQUENCE [LARGE SCALE GENOMIC DNA]</scope>
    <source>
        <strain evidence="1 2">PWU4</strain>
    </source>
</reference>
<dbReference type="RefSeq" id="WP_254163631.1">
    <property type="nucleotide sequence ID" value="NZ_JAHESF010000011.1"/>
</dbReference>
<keyword evidence="2" id="KW-1185">Reference proteome</keyword>
<protein>
    <submittedName>
        <fullName evidence="1">Uncharacterized protein</fullName>
    </submittedName>
</protein>
<comment type="caution">
    <text evidence="1">The sequence shown here is derived from an EMBL/GenBank/DDBJ whole genome shotgun (WGS) entry which is preliminary data.</text>
</comment>
<proteinExistence type="predicted"/>
<dbReference type="Proteomes" id="UP001319200">
    <property type="component" value="Unassembled WGS sequence"/>
</dbReference>
<dbReference type="AlphaFoldDB" id="A0AAP2DJZ4"/>
<name>A0AAP2DJZ4_9BACT</name>